<evidence type="ECO:0000313" key="1">
    <source>
        <dbReference type="EMBL" id="CEK98803.1"/>
    </source>
</evidence>
<gene>
    <name evidence="1" type="primary">ORF219648</name>
</gene>
<organism evidence="1">
    <name type="scientific">Arion vulgaris</name>
    <dbReference type="NCBI Taxonomy" id="1028688"/>
    <lineage>
        <taxon>Eukaryota</taxon>
        <taxon>Metazoa</taxon>
        <taxon>Spiralia</taxon>
        <taxon>Lophotrochozoa</taxon>
        <taxon>Mollusca</taxon>
        <taxon>Gastropoda</taxon>
        <taxon>Heterobranchia</taxon>
        <taxon>Euthyneura</taxon>
        <taxon>Panpulmonata</taxon>
        <taxon>Eupulmonata</taxon>
        <taxon>Stylommatophora</taxon>
        <taxon>Helicina</taxon>
        <taxon>Arionoidea</taxon>
        <taxon>Arionidae</taxon>
        <taxon>Arion</taxon>
    </lineage>
</organism>
<protein>
    <submittedName>
        <fullName evidence="1">Uncharacterized protein</fullName>
    </submittedName>
</protein>
<reference evidence="1" key="1">
    <citation type="submission" date="2014-12" db="EMBL/GenBank/DDBJ databases">
        <title>Insight into the proteome of Arion vulgaris.</title>
        <authorList>
            <person name="Aradska J."/>
            <person name="Bulat T."/>
            <person name="Smidak R."/>
            <person name="Sarate P."/>
            <person name="Gangsoo J."/>
            <person name="Sialana F."/>
            <person name="Bilban M."/>
            <person name="Lubec G."/>
        </authorList>
    </citation>
    <scope>NUCLEOTIDE SEQUENCE</scope>
    <source>
        <tissue evidence="1">Skin</tissue>
    </source>
</reference>
<accession>A0A0B7C0Q1</accession>
<name>A0A0B7C0Q1_9EUPU</name>
<proteinExistence type="predicted"/>
<sequence>MSSLLLEENIEIRAIEKQILGFINRFLRALEMMLNMYSDMLEHHDLNRFF</sequence>
<dbReference type="AlphaFoldDB" id="A0A0B7C0Q1"/>
<dbReference type="EMBL" id="HACG01051932">
    <property type="protein sequence ID" value="CEK98803.1"/>
    <property type="molecule type" value="Transcribed_RNA"/>
</dbReference>